<name>A0AA39LKL5_9BILA</name>
<dbReference type="PANTHER" id="PTHR22941:SF26">
    <property type="entry name" value="SERPENTINE RECEPTOR, CLASS H"/>
    <property type="match status" value="1"/>
</dbReference>
<comment type="caution">
    <text evidence="2">The sequence shown here is derived from an EMBL/GenBank/DDBJ whole genome shotgun (WGS) entry which is preliminary data.</text>
</comment>
<dbReference type="Proteomes" id="UP001175271">
    <property type="component" value="Unassembled WGS sequence"/>
</dbReference>
<feature type="transmembrane region" description="Helical" evidence="1">
    <location>
        <begin position="12"/>
        <end position="31"/>
    </location>
</feature>
<keyword evidence="3" id="KW-1185">Reference proteome</keyword>
<dbReference type="InterPro" id="IPR019422">
    <property type="entry name" value="7TM_GPCR_serpentine_rcpt_Srh"/>
</dbReference>
<dbReference type="EMBL" id="JAUCMV010000004">
    <property type="protein sequence ID" value="KAK0400550.1"/>
    <property type="molecule type" value="Genomic_DNA"/>
</dbReference>
<keyword evidence="1" id="KW-0812">Transmembrane</keyword>
<keyword evidence="1" id="KW-1133">Transmembrane helix</keyword>
<proteinExistence type="predicted"/>
<dbReference type="PANTHER" id="PTHR22941">
    <property type="entry name" value="SERPENTINE RECEPTOR"/>
    <property type="match status" value="1"/>
</dbReference>
<feature type="transmembrane region" description="Helical" evidence="1">
    <location>
        <begin position="226"/>
        <end position="253"/>
    </location>
</feature>
<organism evidence="2 3">
    <name type="scientific">Steinernema hermaphroditum</name>
    <dbReference type="NCBI Taxonomy" id="289476"/>
    <lineage>
        <taxon>Eukaryota</taxon>
        <taxon>Metazoa</taxon>
        <taxon>Ecdysozoa</taxon>
        <taxon>Nematoda</taxon>
        <taxon>Chromadorea</taxon>
        <taxon>Rhabditida</taxon>
        <taxon>Tylenchina</taxon>
        <taxon>Panagrolaimomorpha</taxon>
        <taxon>Strongyloidoidea</taxon>
        <taxon>Steinernematidae</taxon>
        <taxon>Steinernema</taxon>
    </lineage>
</organism>
<feature type="transmembrane region" description="Helical" evidence="1">
    <location>
        <begin position="90"/>
        <end position="113"/>
    </location>
</feature>
<dbReference type="AlphaFoldDB" id="A0AA39LKL5"/>
<dbReference type="InterPro" id="IPR053220">
    <property type="entry name" value="Nematode_rcpt-like_serp_H"/>
</dbReference>
<dbReference type="Pfam" id="PF10318">
    <property type="entry name" value="7TM_GPCR_Srh"/>
    <property type="match status" value="1"/>
</dbReference>
<accession>A0AA39LKL5</accession>
<feature type="transmembrane region" description="Helical" evidence="1">
    <location>
        <begin position="259"/>
        <end position="285"/>
    </location>
</feature>
<evidence type="ECO:0000313" key="2">
    <source>
        <dbReference type="EMBL" id="KAK0400550.1"/>
    </source>
</evidence>
<protein>
    <submittedName>
        <fullName evidence="2">Uncharacterized protein</fullName>
    </submittedName>
</protein>
<gene>
    <name evidence="2" type="ORF">QR680_015310</name>
</gene>
<sequence>MSPDDLNKFFSYLFTGLSYSVAIPFFYIVIFKSPPSVRVYRNTILNLAIWYVIAMGFYAILFQPIHVTLPSRSCVRFAGLASYFGREFNVAVVFLVAVSIENVLVAIIICFFYRYDQLRSVNNVSFLKTYKGLIICVAVHVIISIIACCIVFIFVRFGELIENNGTFLLCFGNENYHMAKLPASIIGVLLIIECLMSIVFACMTLTRLRSQKAHMTTLTVQLQQRLTINLIVLLFLPIVFDVIPICILCYMVYIKSDSLYFWVSFTSHTPFWDVMLSFLVTLYFVTPYRKAVKKMLWKTNVVTPPNNS</sequence>
<reference evidence="2" key="1">
    <citation type="submission" date="2023-06" db="EMBL/GenBank/DDBJ databases">
        <title>Genomic analysis of the entomopathogenic nematode Steinernema hermaphroditum.</title>
        <authorList>
            <person name="Schwarz E.M."/>
            <person name="Heppert J.K."/>
            <person name="Baniya A."/>
            <person name="Schwartz H.T."/>
            <person name="Tan C.-H."/>
            <person name="Antoshechkin I."/>
            <person name="Sternberg P.W."/>
            <person name="Goodrich-Blair H."/>
            <person name="Dillman A.R."/>
        </authorList>
    </citation>
    <scope>NUCLEOTIDE SEQUENCE</scope>
    <source>
        <strain evidence="2">PS9179</strain>
        <tissue evidence="2">Whole animal</tissue>
    </source>
</reference>
<evidence type="ECO:0000313" key="3">
    <source>
        <dbReference type="Proteomes" id="UP001175271"/>
    </source>
</evidence>
<feature type="transmembrane region" description="Helical" evidence="1">
    <location>
        <begin position="183"/>
        <end position="205"/>
    </location>
</feature>
<feature type="transmembrane region" description="Helical" evidence="1">
    <location>
        <begin position="133"/>
        <end position="155"/>
    </location>
</feature>
<keyword evidence="1" id="KW-0472">Membrane</keyword>
<evidence type="ECO:0000256" key="1">
    <source>
        <dbReference type="SAM" id="Phobius"/>
    </source>
</evidence>
<feature type="transmembrane region" description="Helical" evidence="1">
    <location>
        <begin position="43"/>
        <end position="62"/>
    </location>
</feature>